<evidence type="ECO:0000313" key="2">
    <source>
        <dbReference type="EMBL" id="ADB51621.1"/>
    </source>
</evidence>
<organism evidence="2 3">
    <name type="scientific">Conexibacter woesei (strain DSM 14684 / CCUG 47730 / CIP 108061 / JCM 11494 / NBRC 100937 / ID131577)</name>
    <dbReference type="NCBI Taxonomy" id="469383"/>
    <lineage>
        <taxon>Bacteria</taxon>
        <taxon>Bacillati</taxon>
        <taxon>Actinomycetota</taxon>
        <taxon>Thermoleophilia</taxon>
        <taxon>Solirubrobacterales</taxon>
        <taxon>Conexibacteraceae</taxon>
        <taxon>Conexibacter</taxon>
    </lineage>
</organism>
<dbReference type="KEGG" id="cwo:Cwoe_3202"/>
<protein>
    <submittedName>
        <fullName evidence="2">Isochorismatase hydrolase</fullName>
    </submittedName>
</protein>
<dbReference type="PANTHER" id="PTHR14119:SF3">
    <property type="entry name" value="ISOCHORISMATASE DOMAIN-CONTAINING PROTEIN 2"/>
    <property type="match status" value="1"/>
</dbReference>
<proteinExistence type="predicted"/>
<dbReference type="InterPro" id="IPR050993">
    <property type="entry name" value="Isochorismatase_domain"/>
</dbReference>
<evidence type="ECO:0000259" key="1">
    <source>
        <dbReference type="Pfam" id="PF00857"/>
    </source>
</evidence>
<accession>D3FE05</accession>
<dbReference type="OrthoDB" id="9796958at2"/>
<dbReference type="AlphaFoldDB" id="D3FE05"/>
<dbReference type="RefSeq" id="WP_012934672.1">
    <property type="nucleotide sequence ID" value="NC_013739.1"/>
</dbReference>
<dbReference type="eggNOG" id="COG1335">
    <property type="taxonomic scope" value="Bacteria"/>
</dbReference>
<dbReference type="SUPFAM" id="SSF52499">
    <property type="entry name" value="Isochorismatase-like hydrolases"/>
    <property type="match status" value="1"/>
</dbReference>
<dbReference type="GO" id="GO:0016787">
    <property type="term" value="F:hydrolase activity"/>
    <property type="evidence" value="ECO:0007669"/>
    <property type="project" value="UniProtKB-KW"/>
</dbReference>
<sequence length="184" mass="19483">MTAAAPARTLDRARTALVVIDVQEAFAKAVQRFDDVAEATAILVKGARVLDLPVIVTEQYPRGLGDTVEPVRDALGDGAARLPKTVFSAARADGFDLQGRDQALVCGIETHVCVSQTAHDLLGRGIEVHVATDAVSSRSNANRDLGLRKMEESGAILTSVETALFELLGAAGSDEFKAIQKLVM</sequence>
<keyword evidence="2" id="KW-0378">Hydrolase</keyword>
<dbReference type="HOGENOM" id="CLU_066901_0_1_11"/>
<dbReference type="Pfam" id="PF00857">
    <property type="entry name" value="Isochorismatase"/>
    <property type="match status" value="1"/>
</dbReference>
<dbReference type="InterPro" id="IPR036380">
    <property type="entry name" value="Isochorismatase-like_sf"/>
</dbReference>
<reference evidence="3" key="2">
    <citation type="submission" date="2010-01" db="EMBL/GenBank/DDBJ databases">
        <title>The complete genome of Conexibacter woesei DSM 14684.</title>
        <authorList>
            <consortium name="US DOE Joint Genome Institute (JGI-PGF)"/>
            <person name="Lucas S."/>
            <person name="Copeland A."/>
            <person name="Lapidus A."/>
            <person name="Glavina del Rio T."/>
            <person name="Dalin E."/>
            <person name="Tice H."/>
            <person name="Bruce D."/>
            <person name="Goodwin L."/>
            <person name="Pitluck S."/>
            <person name="Kyrpides N."/>
            <person name="Mavromatis K."/>
            <person name="Ivanova N."/>
            <person name="Mikhailova N."/>
            <person name="Chertkov O."/>
            <person name="Brettin T."/>
            <person name="Detter J.C."/>
            <person name="Han C."/>
            <person name="Larimer F."/>
            <person name="Land M."/>
            <person name="Hauser L."/>
            <person name="Markowitz V."/>
            <person name="Cheng J.-F."/>
            <person name="Hugenholtz P."/>
            <person name="Woyke T."/>
            <person name="Wu D."/>
            <person name="Pukall R."/>
            <person name="Steenblock K."/>
            <person name="Schneider S."/>
            <person name="Klenk H.-P."/>
            <person name="Eisen J.A."/>
        </authorList>
    </citation>
    <scope>NUCLEOTIDE SEQUENCE [LARGE SCALE GENOMIC DNA]</scope>
    <source>
        <strain evidence="3">DSM 14684 / CIP 108061 / JCM 11494 / NBRC 100937 / ID131577</strain>
    </source>
</reference>
<dbReference type="InterPro" id="IPR000868">
    <property type="entry name" value="Isochorismatase-like_dom"/>
</dbReference>
<feature type="domain" description="Isochorismatase-like" evidence="1">
    <location>
        <begin position="15"/>
        <end position="161"/>
    </location>
</feature>
<reference evidence="2 3" key="1">
    <citation type="journal article" date="2010" name="Stand. Genomic Sci.">
        <title>Complete genome sequence of Conexibacter woesei type strain (ID131577).</title>
        <authorList>
            <person name="Pukall R."/>
            <person name="Lapidus A."/>
            <person name="Glavina Del Rio T."/>
            <person name="Copeland A."/>
            <person name="Tice H."/>
            <person name="Cheng J.-F."/>
            <person name="Lucas S."/>
            <person name="Chen F."/>
            <person name="Nolan M."/>
            <person name="Bruce D."/>
            <person name="Goodwin L."/>
            <person name="Pitluck S."/>
            <person name="Mavromatis K."/>
            <person name="Ivanova N."/>
            <person name="Ovchinnikova G."/>
            <person name="Pati A."/>
            <person name="Chen A."/>
            <person name="Palaniappan K."/>
            <person name="Land M."/>
            <person name="Hauser L."/>
            <person name="Chang Y.-J."/>
            <person name="Jeffries C.D."/>
            <person name="Chain P."/>
            <person name="Meincke L."/>
            <person name="Sims D."/>
            <person name="Brettin T."/>
            <person name="Detter J.C."/>
            <person name="Rohde M."/>
            <person name="Goeker M."/>
            <person name="Bristow J."/>
            <person name="Eisen J.A."/>
            <person name="Markowitz V."/>
            <person name="Kyrpides N.C."/>
            <person name="Klenk H.-P."/>
            <person name="Hugenholtz P."/>
        </authorList>
    </citation>
    <scope>NUCLEOTIDE SEQUENCE [LARGE SCALE GENOMIC DNA]</scope>
    <source>
        <strain evidence="3">DSM 14684 / CIP 108061 / JCM 11494 / NBRC 100937 / ID131577</strain>
    </source>
</reference>
<evidence type="ECO:0000313" key="3">
    <source>
        <dbReference type="Proteomes" id="UP000008229"/>
    </source>
</evidence>
<dbReference type="Gene3D" id="3.40.50.850">
    <property type="entry name" value="Isochorismatase-like"/>
    <property type="match status" value="1"/>
</dbReference>
<dbReference type="Proteomes" id="UP000008229">
    <property type="component" value="Chromosome"/>
</dbReference>
<gene>
    <name evidence="2" type="ordered locus">Cwoe_3202</name>
</gene>
<dbReference type="PANTHER" id="PTHR14119">
    <property type="entry name" value="HYDROLASE"/>
    <property type="match status" value="1"/>
</dbReference>
<keyword evidence="3" id="KW-1185">Reference proteome</keyword>
<name>D3FE05_CONWI</name>
<dbReference type="EMBL" id="CP001854">
    <property type="protein sequence ID" value="ADB51621.1"/>
    <property type="molecule type" value="Genomic_DNA"/>
</dbReference>
<dbReference type="STRING" id="469383.Cwoe_3202"/>